<dbReference type="SMART" id="SM00342">
    <property type="entry name" value="HTH_ARAC"/>
    <property type="match status" value="1"/>
</dbReference>
<gene>
    <name evidence="5" type="ORF">ACFOMD_01905</name>
</gene>
<protein>
    <submittedName>
        <fullName evidence="5">Helix-turn-helix transcriptional regulator</fullName>
    </submittedName>
</protein>
<evidence type="ECO:0000256" key="1">
    <source>
        <dbReference type="ARBA" id="ARBA00023015"/>
    </source>
</evidence>
<name>A0ABV7X7A4_9SPHN</name>
<dbReference type="InterPro" id="IPR018060">
    <property type="entry name" value="HTH_AraC"/>
</dbReference>
<feature type="domain" description="HTH araC/xylS-type" evidence="4">
    <location>
        <begin position="210"/>
        <end position="309"/>
    </location>
</feature>
<dbReference type="Gene3D" id="1.10.10.60">
    <property type="entry name" value="Homeodomain-like"/>
    <property type="match status" value="1"/>
</dbReference>
<dbReference type="PANTHER" id="PTHR46796">
    <property type="entry name" value="HTH-TYPE TRANSCRIPTIONAL ACTIVATOR RHAS-RELATED"/>
    <property type="match status" value="1"/>
</dbReference>
<evidence type="ECO:0000259" key="4">
    <source>
        <dbReference type="PROSITE" id="PS01124"/>
    </source>
</evidence>
<comment type="caution">
    <text evidence="5">The sequence shown here is derived from an EMBL/GenBank/DDBJ whole genome shotgun (WGS) entry which is preliminary data.</text>
</comment>
<dbReference type="PANTHER" id="PTHR46796:SF6">
    <property type="entry name" value="ARAC SUBFAMILY"/>
    <property type="match status" value="1"/>
</dbReference>
<keyword evidence="6" id="KW-1185">Reference proteome</keyword>
<keyword evidence="3" id="KW-0804">Transcription</keyword>
<dbReference type="InterPro" id="IPR050204">
    <property type="entry name" value="AraC_XylS_family_regulators"/>
</dbReference>
<dbReference type="PROSITE" id="PS01124">
    <property type="entry name" value="HTH_ARAC_FAMILY_2"/>
    <property type="match status" value="1"/>
</dbReference>
<dbReference type="SUPFAM" id="SSF46689">
    <property type="entry name" value="Homeodomain-like"/>
    <property type="match status" value="1"/>
</dbReference>
<dbReference type="InterPro" id="IPR020449">
    <property type="entry name" value="Tscrpt_reg_AraC-type_HTH"/>
</dbReference>
<organism evidence="5 6">
    <name type="scientific">Sphingoaurantiacus capsulatus</name>
    <dbReference type="NCBI Taxonomy" id="1771310"/>
    <lineage>
        <taxon>Bacteria</taxon>
        <taxon>Pseudomonadati</taxon>
        <taxon>Pseudomonadota</taxon>
        <taxon>Alphaproteobacteria</taxon>
        <taxon>Sphingomonadales</taxon>
        <taxon>Sphingosinicellaceae</taxon>
        <taxon>Sphingoaurantiacus</taxon>
    </lineage>
</organism>
<reference evidence="6" key="1">
    <citation type="journal article" date="2019" name="Int. J. Syst. Evol. Microbiol.">
        <title>The Global Catalogue of Microorganisms (GCM) 10K type strain sequencing project: providing services to taxonomists for standard genome sequencing and annotation.</title>
        <authorList>
            <consortium name="The Broad Institute Genomics Platform"/>
            <consortium name="The Broad Institute Genome Sequencing Center for Infectious Disease"/>
            <person name="Wu L."/>
            <person name="Ma J."/>
        </authorList>
    </citation>
    <scope>NUCLEOTIDE SEQUENCE [LARGE SCALE GENOMIC DNA]</scope>
    <source>
        <strain evidence="6">KCTC 42644</strain>
    </source>
</reference>
<dbReference type="Proteomes" id="UP001595615">
    <property type="component" value="Unassembled WGS sequence"/>
</dbReference>
<sequence>MTGQTAAIEHMAFDSKDWPAADRLARYAAFNGAPTRVSADGPAFSMRVARWRLHRTVLHERHGTDVAHDRGAAEIRDGLDHLLIHHVVAGGYDSDVGSGYRAVPAGHLLLVDMRRPIRTRSRDAHVLTVSLSREAAAAVLGDLGAAHGRVLGGTGIQPLADFLASLTRHAAAMPHAAAPALAQAIAPLLAAAIEEPVAGADDVVREASFDRARRVIENRLADPALGTEMLMEHSRLSRATLYRLFQPHGGLMAFITARRLEQARTRLADRSDPRPIAAIAADCGFPSESHFSRRFAAAYGLRPSAYRDQLLAAAAGAPDPRLPMWLGELR</sequence>
<proteinExistence type="predicted"/>
<accession>A0ABV7X7A4</accession>
<dbReference type="RefSeq" id="WP_380855954.1">
    <property type="nucleotide sequence ID" value="NZ_JBHRXV010000001.1"/>
</dbReference>
<dbReference type="PRINTS" id="PR00032">
    <property type="entry name" value="HTHARAC"/>
</dbReference>
<keyword evidence="2" id="KW-0238">DNA-binding</keyword>
<dbReference type="Pfam" id="PF12833">
    <property type="entry name" value="HTH_18"/>
    <property type="match status" value="1"/>
</dbReference>
<dbReference type="InterPro" id="IPR009057">
    <property type="entry name" value="Homeodomain-like_sf"/>
</dbReference>
<evidence type="ECO:0000256" key="2">
    <source>
        <dbReference type="ARBA" id="ARBA00023125"/>
    </source>
</evidence>
<evidence type="ECO:0000313" key="5">
    <source>
        <dbReference type="EMBL" id="MFC3711305.1"/>
    </source>
</evidence>
<evidence type="ECO:0000313" key="6">
    <source>
        <dbReference type="Proteomes" id="UP001595615"/>
    </source>
</evidence>
<keyword evidence="1" id="KW-0805">Transcription regulation</keyword>
<evidence type="ECO:0000256" key="3">
    <source>
        <dbReference type="ARBA" id="ARBA00023163"/>
    </source>
</evidence>
<dbReference type="EMBL" id="JBHRXV010000001">
    <property type="protein sequence ID" value="MFC3711305.1"/>
    <property type="molecule type" value="Genomic_DNA"/>
</dbReference>